<comment type="caution">
    <text evidence="4">Lacks conserved residue(s) required for the propagation of feature annotation.</text>
</comment>
<dbReference type="EMBL" id="AP017470">
    <property type="protein sequence ID" value="BBB33338.1"/>
    <property type="molecule type" value="Genomic_DNA"/>
</dbReference>
<dbReference type="AlphaFoldDB" id="A0A7R6PPA9"/>
<evidence type="ECO:0000256" key="3">
    <source>
        <dbReference type="ARBA" id="ARBA00023235"/>
    </source>
</evidence>
<dbReference type="GO" id="GO:0031119">
    <property type="term" value="P:tRNA pseudouridine synthesis"/>
    <property type="evidence" value="ECO:0007669"/>
    <property type="project" value="UniProtKB-UniRule"/>
</dbReference>
<dbReference type="CDD" id="cd02570">
    <property type="entry name" value="PseudoU_synth_EcTruA"/>
    <property type="match status" value="1"/>
</dbReference>
<protein>
    <recommendedName>
        <fullName evidence="4">tRNA pseudouridine synthase A</fullName>
        <ecNumber evidence="4">5.4.99.12</ecNumber>
    </recommendedName>
    <alternativeName>
        <fullName evidence="4">tRNA pseudouridine(38-40) synthase</fullName>
    </alternativeName>
    <alternativeName>
        <fullName evidence="4">tRNA pseudouridylate synthase I</fullName>
    </alternativeName>
    <alternativeName>
        <fullName evidence="4">tRNA-uridine isomerase I</fullName>
    </alternativeName>
</protein>
<dbReference type="Gene3D" id="3.30.70.660">
    <property type="entry name" value="Pseudouridine synthase I, catalytic domain, C-terminal subdomain"/>
    <property type="match status" value="1"/>
</dbReference>
<feature type="domain" description="Pseudouridine synthase I TruA alpha/beta" evidence="8">
    <location>
        <begin position="9"/>
        <end position="104"/>
    </location>
</feature>
<dbReference type="InterPro" id="IPR001406">
    <property type="entry name" value="PsdUridine_synth_TruA"/>
</dbReference>
<dbReference type="SUPFAM" id="SSF55120">
    <property type="entry name" value="Pseudouridine synthase"/>
    <property type="match status" value="1"/>
</dbReference>
<sequence length="245" mass="27989">MRNIKLILQYDGTNYSGWQIQPDVKTVQGVVKQAVETLVDHEVKLIGASRTDAGVHAFGQVAAFKTKKSHSLYVIKKGLNSILPEDIRVIKVEEVDTSFHPRFNAKGKTYKYRFFIGDVVPPFERFYCYQIRGKVDIEKMIEAAEFFKGEKDFSSFRDSMCTAKNPVKKIKVSKFNLLNNGFLEYIITGDSFLHHMVRNIAGTLLWIGKGKISIDSLPEIFEKKDRKFAGPTLDAKGLFLEKVYY</sequence>
<dbReference type="NCBIfam" id="TIGR00071">
    <property type="entry name" value="hisT_truA"/>
    <property type="match status" value="1"/>
</dbReference>
<keyword evidence="2 4" id="KW-0819">tRNA processing</keyword>
<evidence type="ECO:0000259" key="8">
    <source>
        <dbReference type="Pfam" id="PF01416"/>
    </source>
</evidence>
<evidence type="ECO:0000256" key="5">
    <source>
        <dbReference type="PIRSR" id="PIRSR001430-1"/>
    </source>
</evidence>
<proteinExistence type="inferred from homology"/>
<evidence type="ECO:0000256" key="1">
    <source>
        <dbReference type="ARBA" id="ARBA00009375"/>
    </source>
</evidence>
<comment type="function">
    <text evidence="4">Formation of pseudouridine at positions 38, 39 and 40 in the anticodon stem and loop of transfer RNAs.</text>
</comment>
<evidence type="ECO:0000313" key="9">
    <source>
        <dbReference type="EMBL" id="BBB33338.1"/>
    </source>
</evidence>
<dbReference type="PANTHER" id="PTHR11142:SF0">
    <property type="entry name" value="TRNA PSEUDOURIDINE SYNTHASE-LIKE 1"/>
    <property type="match status" value="1"/>
</dbReference>
<dbReference type="InterPro" id="IPR020097">
    <property type="entry name" value="PsdUridine_synth_TruA_a/b_dom"/>
</dbReference>
<dbReference type="GO" id="GO:0160147">
    <property type="term" value="F:tRNA pseudouridine(38-40) synthase activity"/>
    <property type="evidence" value="ECO:0007669"/>
    <property type="project" value="UniProtKB-EC"/>
</dbReference>
<feature type="binding site" evidence="4 6">
    <location>
        <position position="110"/>
    </location>
    <ligand>
        <name>substrate</name>
    </ligand>
</feature>
<comment type="subunit">
    <text evidence="4">Homodimer.</text>
</comment>
<dbReference type="KEGG" id="thyd:TTHT_1882"/>
<evidence type="ECO:0000256" key="7">
    <source>
        <dbReference type="RuleBase" id="RU003792"/>
    </source>
</evidence>
<evidence type="ECO:0000256" key="2">
    <source>
        <dbReference type="ARBA" id="ARBA00022694"/>
    </source>
</evidence>
<organism evidence="9 10">
    <name type="scientific">Thermotomaculum hydrothermale</name>
    <dbReference type="NCBI Taxonomy" id="981385"/>
    <lineage>
        <taxon>Bacteria</taxon>
        <taxon>Pseudomonadati</taxon>
        <taxon>Acidobacteriota</taxon>
        <taxon>Holophagae</taxon>
        <taxon>Thermotomaculales</taxon>
        <taxon>Thermotomaculaceae</taxon>
        <taxon>Thermotomaculum</taxon>
    </lineage>
</organism>
<comment type="similarity">
    <text evidence="1 4 7">Belongs to the tRNA pseudouridine synthase TruA family.</text>
</comment>
<keyword evidence="3 4" id="KW-0413">Isomerase</keyword>
<dbReference type="InterPro" id="IPR020094">
    <property type="entry name" value="TruA/RsuA/RluB/E/F_N"/>
</dbReference>
<name>A0A7R6PPA9_9BACT</name>
<dbReference type="Pfam" id="PF01416">
    <property type="entry name" value="PseudoU_synth_1"/>
    <property type="match status" value="2"/>
</dbReference>
<dbReference type="RefSeq" id="WP_201327645.1">
    <property type="nucleotide sequence ID" value="NZ_AP017470.1"/>
</dbReference>
<evidence type="ECO:0000256" key="6">
    <source>
        <dbReference type="PIRSR" id="PIRSR001430-2"/>
    </source>
</evidence>
<reference evidence="9 10" key="1">
    <citation type="journal article" date="2012" name="Extremophiles">
        <title>Thermotomaculum hydrothermale gen. nov., sp. nov., a novel heterotrophic thermophile within the phylum Acidobacteria from a deep-sea hydrothermal vent chimney in the Southern Okinawa Trough.</title>
        <authorList>
            <person name="Izumi H."/>
            <person name="Nunoura T."/>
            <person name="Miyazaki M."/>
            <person name="Mino S."/>
            <person name="Toki T."/>
            <person name="Takai K."/>
            <person name="Sako Y."/>
            <person name="Sawabe T."/>
            <person name="Nakagawa S."/>
        </authorList>
    </citation>
    <scope>NUCLEOTIDE SEQUENCE [LARGE SCALE GENOMIC DNA]</scope>
    <source>
        <strain evidence="9 10">AC55</strain>
    </source>
</reference>
<dbReference type="InterPro" id="IPR020095">
    <property type="entry name" value="PsdUridine_synth_TruA_C"/>
</dbReference>
<dbReference type="GO" id="GO:0003723">
    <property type="term" value="F:RNA binding"/>
    <property type="evidence" value="ECO:0007669"/>
    <property type="project" value="InterPro"/>
</dbReference>
<dbReference type="Gene3D" id="3.30.70.580">
    <property type="entry name" value="Pseudouridine synthase I, catalytic domain, N-terminal subdomain"/>
    <property type="match status" value="1"/>
</dbReference>
<dbReference type="HAMAP" id="MF_00171">
    <property type="entry name" value="TruA"/>
    <property type="match status" value="1"/>
</dbReference>
<feature type="active site" description="Nucleophile" evidence="4 5">
    <location>
        <position position="52"/>
    </location>
</feature>
<evidence type="ECO:0000313" key="10">
    <source>
        <dbReference type="Proteomes" id="UP000595564"/>
    </source>
</evidence>
<keyword evidence="10" id="KW-1185">Reference proteome</keyword>
<gene>
    <name evidence="4 9" type="primary">truA</name>
    <name evidence="9" type="ORF">TTHT_1882</name>
</gene>
<dbReference type="PIRSF" id="PIRSF001430">
    <property type="entry name" value="tRNA_psdUrid_synth"/>
    <property type="match status" value="1"/>
</dbReference>
<dbReference type="InterPro" id="IPR020103">
    <property type="entry name" value="PsdUridine_synth_cat_dom_sf"/>
</dbReference>
<evidence type="ECO:0000256" key="4">
    <source>
        <dbReference type="HAMAP-Rule" id="MF_00171"/>
    </source>
</evidence>
<dbReference type="FunFam" id="3.30.70.580:FF:000001">
    <property type="entry name" value="tRNA pseudouridine synthase A"/>
    <property type="match status" value="1"/>
</dbReference>
<accession>A0A7R6PPA9</accession>
<dbReference type="EC" id="5.4.99.12" evidence="4"/>
<dbReference type="Proteomes" id="UP000595564">
    <property type="component" value="Chromosome"/>
</dbReference>
<feature type="domain" description="Pseudouridine synthase I TruA alpha/beta" evidence="8">
    <location>
        <begin position="143"/>
        <end position="245"/>
    </location>
</feature>
<comment type="catalytic activity">
    <reaction evidence="4 7">
        <text>uridine(38/39/40) in tRNA = pseudouridine(38/39/40) in tRNA</text>
        <dbReference type="Rhea" id="RHEA:22376"/>
        <dbReference type="Rhea" id="RHEA-COMP:10085"/>
        <dbReference type="Rhea" id="RHEA-COMP:10087"/>
        <dbReference type="ChEBI" id="CHEBI:65314"/>
        <dbReference type="ChEBI" id="CHEBI:65315"/>
        <dbReference type="EC" id="5.4.99.12"/>
    </reaction>
</comment>
<dbReference type="PANTHER" id="PTHR11142">
    <property type="entry name" value="PSEUDOURIDYLATE SYNTHASE"/>
    <property type="match status" value="1"/>
</dbReference>